<evidence type="ECO:0000259" key="4">
    <source>
        <dbReference type="Pfam" id="PF02826"/>
    </source>
</evidence>
<dbReference type="CDD" id="cd05300">
    <property type="entry name" value="2-Hacid_dh_1"/>
    <property type="match status" value="1"/>
</dbReference>
<name>A0A091B8N7_9GAMM</name>
<organism evidence="5 6">
    <name type="scientific">Arenimonas metalli CF5-1</name>
    <dbReference type="NCBI Taxonomy" id="1384056"/>
    <lineage>
        <taxon>Bacteria</taxon>
        <taxon>Pseudomonadati</taxon>
        <taxon>Pseudomonadota</taxon>
        <taxon>Gammaproteobacteria</taxon>
        <taxon>Lysobacterales</taxon>
        <taxon>Lysobacteraceae</taxon>
        <taxon>Arenimonas</taxon>
    </lineage>
</organism>
<dbReference type="STRING" id="1384056.N787_06560"/>
<keyword evidence="2" id="KW-0520">NAD</keyword>
<feature type="signal peptide" evidence="3">
    <location>
        <begin position="1"/>
        <end position="24"/>
    </location>
</feature>
<dbReference type="eggNOG" id="COG0111">
    <property type="taxonomic scope" value="Bacteria"/>
</dbReference>
<reference evidence="5 6" key="1">
    <citation type="submission" date="2013-09" db="EMBL/GenBank/DDBJ databases">
        <title>Genome sequencing of Arenimonas metalli.</title>
        <authorList>
            <person name="Chen F."/>
            <person name="Wang G."/>
        </authorList>
    </citation>
    <scope>NUCLEOTIDE SEQUENCE [LARGE SCALE GENOMIC DNA]</scope>
    <source>
        <strain evidence="5 6">CF5-1</strain>
    </source>
</reference>
<sequence length="373" mass="39313">MSAHVQFAACLVLLTSLLGSATQAKPPPPDPAAAAMIRELGLREGAVASRDLPGWSATPRVLVLRADAERLAALQRAAPGAAIVAASDDPTALAKQLATATAVFGACDPTLLAAPRLHWFQSYPVGVERCVAVEGLAARGVVLTNGQRTSGPPIAEHAIAMMMSLARGLPQYGRYQQAGEWNREGFGRARELKGRTLLVVGLGGIGTEVAWRGHGLGMRVIATRNSSREGPDYVARVGLPDELLALAAEADVVVNAAPITPATTGIFDARFFAAMKPGGYFINIARGRSVVQDDLVAALRSGQLGGAGLDVTDPEPLPPGHPLWAMENVIITPHIAGDSDREDARLWLLVTENLRRYAAGEPLLNRVDIARGY</sequence>
<feature type="domain" description="D-isomer specific 2-hydroxyacid dehydrogenase NAD-binding" evidence="4">
    <location>
        <begin position="159"/>
        <end position="336"/>
    </location>
</feature>
<dbReference type="OrthoDB" id="9805416at2"/>
<proteinExistence type="predicted"/>
<dbReference type="SUPFAM" id="SSF52283">
    <property type="entry name" value="Formate/glycerate dehydrogenase catalytic domain-like"/>
    <property type="match status" value="1"/>
</dbReference>
<dbReference type="Pfam" id="PF02826">
    <property type="entry name" value="2-Hacid_dh_C"/>
    <property type="match status" value="1"/>
</dbReference>
<keyword evidence="1" id="KW-0560">Oxidoreductase</keyword>
<dbReference type="EMBL" id="AVCK01000003">
    <property type="protein sequence ID" value="KFN48096.1"/>
    <property type="molecule type" value="Genomic_DNA"/>
</dbReference>
<accession>A0A091B8N7</accession>
<dbReference type="Proteomes" id="UP000029393">
    <property type="component" value="Unassembled WGS sequence"/>
</dbReference>
<dbReference type="InterPro" id="IPR036291">
    <property type="entry name" value="NAD(P)-bd_dom_sf"/>
</dbReference>
<dbReference type="AlphaFoldDB" id="A0A091B8N7"/>
<evidence type="ECO:0000256" key="1">
    <source>
        <dbReference type="ARBA" id="ARBA00023002"/>
    </source>
</evidence>
<dbReference type="PANTHER" id="PTHR43333:SF1">
    <property type="entry name" value="D-ISOMER SPECIFIC 2-HYDROXYACID DEHYDROGENASE NAD-BINDING DOMAIN-CONTAINING PROTEIN"/>
    <property type="match status" value="1"/>
</dbReference>
<dbReference type="GO" id="GO:0051287">
    <property type="term" value="F:NAD binding"/>
    <property type="evidence" value="ECO:0007669"/>
    <property type="project" value="InterPro"/>
</dbReference>
<protein>
    <recommendedName>
        <fullName evidence="4">D-isomer specific 2-hydroxyacid dehydrogenase NAD-binding domain-containing protein</fullName>
    </recommendedName>
</protein>
<comment type="caution">
    <text evidence="5">The sequence shown here is derived from an EMBL/GenBank/DDBJ whole genome shotgun (WGS) entry which is preliminary data.</text>
</comment>
<dbReference type="Gene3D" id="3.40.50.720">
    <property type="entry name" value="NAD(P)-binding Rossmann-like Domain"/>
    <property type="match status" value="2"/>
</dbReference>
<keyword evidence="6" id="KW-1185">Reference proteome</keyword>
<keyword evidence="3" id="KW-0732">Signal</keyword>
<evidence type="ECO:0000256" key="3">
    <source>
        <dbReference type="SAM" id="SignalP"/>
    </source>
</evidence>
<dbReference type="SUPFAM" id="SSF51735">
    <property type="entry name" value="NAD(P)-binding Rossmann-fold domains"/>
    <property type="match status" value="1"/>
</dbReference>
<evidence type="ECO:0000313" key="6">
    <source>
        <dbReference type="Proteomes" id="UP000029393"/>
    </source>
</evidence>
<evidence type="ECO:0000256" key="2">
    <source>
        <dbReference type="ARBA" id="ARBA00023027"/>
    </source>
</evidence>
<dbReference type="GO" id="GO:0016491">
    <property type="term" value="F:oxidoreductase activity"/>
    <property type="evidence" value="ECO:0007669"/>
    <property type="project" value="UniProtKB-KW"/>
</dbReference>
<dbReference type="InterPro" id="IPR006140">
    <property type="entry name" value="D-isomer_DH_NAD-bd"/>
</dbReference>
<gene>
    <name evidence="5" type="ORF">N787_06560</name>
</gene>
<dbReference type="RefSeq" id="WP_052575003.1">
    <property type="nucleotide sequence ID" value="NZ_AVCK01000003.1"/>
</dbReference>
<dbReference type="PATRIC" id="fig|1384056.3.peg.187"/>
<feature type="chain" id="PRO_5001869502" description="D-isomer specific 2-hydroxyacid dehydrogenase NAD-binding domain-containing protein" evidence="3">
    <location>
        <begin position="25"/>
        <end position="373"/>
    </location>
</feature>
<evidence type="ECO:0000313" key="5">
    <source>
        <dbReference type="EMBL" id="KFN48096.1"/>
    </source>
</evidence>
<dbReference type="PANTHER" id="PTHR43333">
    <property type="entry name" value="2-HACID_DH_C DOMAIN-CONTAINING PROTEIN"/>
    <property type="match status" value="1"/>
</dbReference>